<comment type="caution">
    <text evidence="1">The sequence shown here is derived from an EMBL/GenBank/DDBJ whole genome shotgun (WGS) entry which is preliminary data.</text>
</comment>
<evidence type="ECO:0000313" key="1">
    <source>
        <dbReference type="EMBL" id="OPH82429.1"/>
    </source>
</evidence>
<dbReference type="AlphaFoldDB" id="A0A1V4HX64"/>
<reference evidence="1 2" key="1">
    <citation type="submission" date="2017-02" db="EMBL/GenBank/DDBJ databases">
        <title>Genome sequence of the nitrite-oxidizing bacterium Nitrobacter vulgaris strain Ab1.</title>
        <authorList>
            <person name="Mellbye B.L."/>
            <person name="Davis E.W."/>
            <person name="Spieck E."/>
            <person name="Chang J.H."/>
            <person name="Bottomley P.J."/>
            <person name="Sayavedra-Soto L.A."/>
        </authorList>
    </citation>
    <scope>NUCLEOTIDE SEQUENCE [LARGE SCALE GENOMIC DNA]</scope>
    <source>
        <strain evidence="1 2">Ab1</strain>
    </source>
</reference>
<sequence>MEVKPDMGRPARKLPISKAVGNSPEFSLTDQDWKKVEIAYGQALPAAVRQSIVDTTNKYLEWEVFERNASALRPAVDLVKSINVASNNLRQKLSRAGGDAGAFAQSVIKENFHSVHFKKYSYDQLFHALGDVISSLSAACQTALKEIDDPDATFFREGASWDDWIRALTNIAEENDLPTAASKAGNRKSDVGPFARLVAELQAHLPKEARRHANTRLSSAIYSARHPLKTTDEP</sequence>
<dbReference type="EMBL" id="MWPQ01000045">
    <property type="protein sequence ID" value="OPH82429.1"/>
    <property type="molecule type" value="Genomic_DNA"/>
</dbReference>
<gene>
    <name evidence="1" type="ORF">B2M20_12660</name>
</gene>
<protein>
    <submittedName>
        <fullName evidence="1">Uncharacterized protein</fullName>
    </submittedName>
</protein>
<proteinExistence type="predicted"/>
<dbReference type="Proteomes" id="UP000189940">
    <property type="component" value="Unassembled WGS sequence"/>
</dbReference>
<name>A0A1V4HX64_NITVU</name>
<evidence type="ECO:0000313" key="2">
    <source>
        <dbReference type="Proteomes" id="UP000189940"/>
    </source>
</evidence>
<organism evidence="1 2">
    <name type="scientific">Nitrobacter vulgaris</name>
    <dbReference type="NCBI Taxonomy" id="29421"/>
    <lineage>
        <taxon>Bacteria</taxon>
        <taxon>Pseudomonadati</taxon>
        <taxon>Pseudomonadota</taxon>
        <taxon>Alphaproteobacteria</taxon>
        <taxon>Hyphomicrobiales</taxon>
        <taxon>Nitrobacteraceae</taxon>
        <taxon>Nitrobacter</taxon>
    </lineage>
</organism>
<accession>A0A1V4HX64</accession>
<keyword evidence="2" id="KW-1185">Reference proteome</keyword>